<keyword evidence="4 6" id="KW-1133">Transmembrane helix</keyword>
<dbReference type="PANTHER" id="PTHR23501">
    <property type="entry name" value="MAJOR FACILITATOR SUPERFAMILY"/>
    <property type="match status" value="1"/>
</dbReference>
<accession>A0A179FTF8</accession>
<keyword evidence="2" id="KW-0813">Transport</keyword>
<feature type="transmembrane region" description="Helical" evidence="6">
    <location>
        <begin position="299"/>
        <end position="321"/>
    </location>
</feature>
<evidence type="ECO:0000313" key="8">
    <source>
        <dbReference type="EMBL" id="OAQ68490.1"/>
    </source>
</evidence>
<feature type="transmembrane region" description="Helical" evidence="6">
    <location>
        <begin position="141"/>
        <end position="159"/>
    </location>
</feature>
<dbReference type="PROSITE" id="PS50850">
    <property type="entry name" value="MFS"/>
    <property type="match status" value="1"/>
</dbReference>
<feature type="transmembrane region" description="Helical" evidence="6">
    <location>
        <begin position="230"/>
        <end position="250"/>
    </location>
</feature>
<dbReference type="InterPro" id="IPR010573">
    <property type="entry name" value="MFS_Str1/Tri12-like"/>
</dbReference>
<evidence type="ECO:0000256" key="1">
    <source>
        <dbReference type="ARBA" id="ARBA00004141"/>
    </source>
</evidence>
<evidence type="ECO:0000256" key="2">
    <source>
        <dbReference type="ARBA" id="ARBA00022448"/>
    </source>
</evidence>
<evidence type="ECO:0000256" key="3">
    <source>
        <dbReference type="ARBA" id="ARBA00022692"/>
    </source>
</evidence>
<organism evidence="8 9">
    <name type="scientific">Pochonia chlamydosporia 170</name>
    <dbReference type="NCBI Taxonomy" id="1380566"/>
    <lineage>
        <taxon>Eukaryota</taxon>
        <taxon>Fungi</taxon>
        <taxon>Dikarya</taxon>
        <taxon>Ascomycota</taxon>
        <taxon>Pezizomycotina</taxon>
        <taxon>Sordariomycetes</taxon>
        <taxon>Hypocreomycetidae</taxon>
        <taxon>Hypocreales</taxon>
        <taxon>Clavicipitaceae</taxon>
        <taxon>Pochonia</taxon>
    </lineage>
</organism>
<keyword evidence="3 6" id="KW-0812">Transmembrane</keyword>
<feature type="transmembrane region" description="Helical" evidence="6">
    <location>
        <begin position="165"/>
        <end position="186"/>
    </location>
</feature>
<sequence length="612" mass="66300">MTLVSPPPQLAMTVSIQKPQNTHSNEFFTSSLVTEGSAFKAVHVDGSVDYIDRKALGGNKRKLPDKYFRKPQFIAVLVAQCLSTVCAYMCWLVPTNTLDIIATDLNSESDILWVPVIWMIGTGVGILLFGRLSDIFGRRWFVMATTAAGIFGCILASTAKNTSTIVAGSAFVGVAAAGQFATNATLGELVANRQRGPVLALIYAVSIPFAVFGPVVARSLSDGSVQGWRWIYYLGIMLNGIALVLYYFFYYPPSFKQLHVGKSRAQQLKEVDWVGICLFVMGSSLFLVGISFGGVTYPWSSAAVLCPLILGIVVFIAFVIYETAFCRVPQIMPPKMFKSIPFVALIVSSTFSTMVFSAVTILWPAIIRYLYTKNTIEIGWQSCTVGGGNILGLLASCFAITYLPNVKLQVIVFSALTLIFVSALSSLSAQHWASTIAFGLIGCATVGYVENVAIIGTSLFWEAQDIGLAIGVLGSIKAFGGSIAQIIYYNVWKTSLARNLPKYVVPAAVNAGLPPNSADELLLNMTGSPTAVPGADANVMAAAVPAFVRAVEESLRVIFYVSIPFSVILWLSACFFPDFRPLLTDIVARKLQTRDDRHDAEAQLKRDNFELG</sequence>
<dbReference type="Pfam" id="PF06609">
    <property type="entry name" value="TRI12"/>
    <property type="match status" value="1"/>
</dbReference>
<dbReference type="AlphaFoldDB" id="A0A179FTF8"/>
<evidence type="ECO:0000256" key="6">
    <source>
        <dbReference type="SAM" id="Phobius"/>
    </source>
</evidence>
<feature type="transmembrane region" description="Helical" evidence="6">
    <location>
        <begin position="378"/>
        <end position="403"/>
    </location>
</feature>
<feature type="domain" description="Major facilitator superfamily (MFS) profile" evidence="7">
    <location>
        <begin position="75"/>
        <end position="518"/>
    </location>
</feature>
<feature type="transmembrane region" description="Helical" evidence="6">
    <location>
        <begin position="111"/>
        <end position="129"/>
    </location>
</feature>
<comment type="subcellular location">
    <subcellularLocation>
        <location evidence="1">Membrane</location>
        <topology evidence="1">Multi-pass membrane protein</topology>
    </subcellularLocation>
</comment>
<dbReference type="GO" id="GO:0005886">
    <property type="term" value="C:plasma membrane"/>
    <property type="evidence" value="ECO:0007669"/>
    <property type="project" value="TreeGrafter"/>
</dbReference>
<feature type="transmembrane region" description="Helical" evidence="6">
    <location>
        <begin position="410"/>
        <end position="429"/>
    </location>
</feature>
<dbReference type="InterPro" id="IPR036259">
    <property type="entry name" value="MFS_trans_sf"/>
</dbReference>
<comment type="caution">
    <text evidence="8">The sequence shown here is derived from an EMBL/GenBank/DDBJ whole genome shotgun (WGS) entry which is preliminary data.</text>
</comment>
<dbReference type="EMBL" id="LSBJ02000003">
    <property type="protein sequence ID" value="OAQ68490.1"/>
    <property type="molecule type" value="Genomic_DNA"/>
</dbReference>
<evidence type="ECO:0000259" key="7">
    <source>
        <dbReference type="PROSITE" id="PS50850"/>
    </source>
</evidence>
<dbReference type="RefSeq" id="XP_018145340.1">
    <property type="nucleotide sequence ID" value="XM_018284029.1"/>
</dbReference>
<evidence type="ECO:0000313" key="9">
    <source>
        <dbReference type="Proteomes" id="UP000078397"/>
    </source>
</evidence>
<feature type="transmembrane region" description="Helical" evidence="6">
    <location>
        <begin position="468"/>
        <end position="491"/>
    </location>
</feature>
<gene>
    <name evidence="8" type="ORF">VFPPC_04721</name>
</gene>
<evidence type="ECO:0000256" key="5">
    <source>
        <dbReference type="ARBA" id="ARBA00023136"/>
    </source>
</evidence>
<keyword evidence="5 6" id="KW-0472">Membrane</keyword>
<keyword evidence="9" id="KW-1185">Reference proteome</keyword>
<dbReference type="OrthoDB" id="4161376at2759"/>
<dbReference type="PANTHER" id="PTHR23501:SF109">
    <property type="entry name" value="MAJOR FACILITATOR SUPERFAMILY (MFS) PROFILE DOMAIN-CONTAINING PROTEIN-RELATED"/>
    <property type="match status" value="1"/>
</dbReference>
<reference evidence="8 9" key="1">
    <citation type="journal article" date="2016" name="PLoS Pathog.">
        <title>Biosynthesis of antibiotic leucinostatins in bio-control fungus Purpureocillium lilacinum and their inhibition on phytophthora revealed by genome mining.</title>
        <authorList>
            <person name="Wang G."/>
            <person name="Liu Z."/>
            <person name="Lin R."/>
            <person name="Li E."/>
            <person name="Mao Z."/>
            <person name="Ling J."/>
            <person name="Yang Y."/>
            <person name="Yin W.B."/>
            <person name="Xie B."/>
        </authorList>
    </citation>
    <scope>NUCLEOTIDE SEQUENCE [LARGE SCALE GENOMIC DNA]</scope>
    <source>
        <strain evidence="8">170</strain>
    </source>
</reference>
<feature type="transmembrane region" description="Helical" evidence="6">
    <location>
        <begin position="271"/>
        <end position="293"/>
    </location>
</feature>
<dbReference type="InterPro" id="IPR020846">
    <property type="entry name" value="MFS_dom"/>
</dbReference>
<evidence type="ECO:0000256" key="4">
    <source>
        <dbReference type="ARBA" id="ARBA00022989"/>
    </source>
</evidence>
<dbReference type="Gene3D" id="1.20.1250.20">
    <property type="entry name" value="MFS general substrate transporter like domains"/>
    <property type="match status" value="1"/>
</dbReference>
<feature type="transmembrane region" description="Helical" evidence="6">
    <location>
        <begin position="342"/>
        <end position="366"/>
    </location>
</feature>
<dbReference type="Proteomes" id="UP000078397">
    <property type="component" value="Unassembled WGS sequence"/>
</dbReference>
<proteinExistence type="predicted"/>
<dbReference type="SUPFAM" id="SSF103473">
    <property type="entry name" value="MFS general substrate transporter"/>
    <property type="match status" value="1"/>
</dbReference>
<protein>
    <submittedName>
        <fullName evidence="8">Trichothecene efflux pump</fullName>
    </submittedName>
</protein>
<dbReference type="KEGG" id="pchm:VFPPC_04721"/>
<feature type="transmembrane region" description="Helical" evidence="6">
    <location>
        <begin position="73"/>
        <end position="91"/>
    </location>
</feature>
<dbReference type="GeneID" id="28848023"/>
<dbReference type="GO" id="GO:0022857">
    <property type="term" value="F:transmembrane transporter activity"/>
    <property type="evidence" value="ECO:0007669"/>
    <property type="project" value="InterPro"/>
</dbReference>
<name>A0A179FTF8_METCM</name>
<feature type="transmembrane region" description="Helical" evidence="6">
    <location>
        <begin position="557"/>
        <end position="576"/>
    </location>
</feature>
<feature type="transmembrane region" description="Helical" evidence="6">
    <location>
        <begin position="198"/>
        <end position="218"/>
    </location>
</feature>
<feature type="transmembrane region" description="Helical" evidence="6">
    <location>
        <begin position="435"/>
        <end position="461"/>
    </location>
</feature>